<feature type="region of interest" description="Disordered" evidence="2">
    <location>
        <begin position="830"/>
        <end position="860"/>
    </location>
</feature>
<gene>
    <name evidence="4" type="ORF">CDAUBV1_LOCUS12356</name>
</gene>
<dbReference type="PANTHER" id="PTHR15696">
    <property type="entry name" value="SMG-7 SUPPRESSOR WITH MORPHOLOGICAL EFFECT ON GENITALIA PROTEIN 7"/>
    <property type="match status" value="1"/>
</dbReference>
<feature type="compositionally biased region" description="Polar residues" evidence="2">
    <location>
        <begin position="879"/>
        <end position="888"/>
    </location>
</feature>
<feature type="region of interest" description="Disordered" evidence="2">
    <location>
        <begin position="222"/>
        <end position="260"/>
    </location>
</feature>
<accession>A0AAV2TM87</accession>
<dbReference type="GO" id="GO:0000184">
    <property type="term" value="P:nuclear-transcribed mRNA catabolic process, nonsense-mediated decay"/>
    <property type="evidence" value="ECO:0007669"/>
    <property type="project" value="UniProtKB-KW"/>
</dbReference>
<dbReference type="GO" id="GO:0070034">
    <property type="term" value="F:telomerase RNA binding"/>
    <property type="evidence" value="ECO:0007669"/>
    <property type="project" value="TreeGrafter"/>
</dbReference>
<dbReference type="Proteomes" id="UP001497525">
    <property type="component" value="Unassembled WGS sequence"/>
</dbReference>
<dbReference type="SUPFAM" id="SSF48452">
    <property type="entry name" value="TPR-like"/>
    <property type="match status" value="1"/>
</dbReference>
<evidence type="ECO:0000313" key="5">
    <source>
        <dbReference type="Proteomes" id="UP001497525"/>
    </source>
</evidence>
<comment type="caution">
    <text evidence="4">The sequence shown here is derived from an EMBL/GenBank/DDBJ whole genome shotgun (WGS) entry which is preliminary data.</text>
</comment>
<evidence type="ECO:0000259" key="3">
    <source>
        <dbReference type="Pfam" id="PF10373"/>
    </source>
</evidence>
<feature type="compositionally biased region" description="Polar residues" evidence="2">
    <location>
        <begin position="794"/>
        <end position="803"/>
    </location>
</feature>
<name>A0AAV2TM87_CALDB</name>
<dbReference type="InterPro" id="IPR045153">
    <property type="entry name" value="Est1/Ebs1-like"/>
</dbReference>
<dbReference type="Gene3D" id="1.25.40.10">
    <property type="entry name" value="Tetratricopeptide repeat domain"/>
    <property type="match status" value="1"/>
</dbReference>
<proteinExistence type="predicted"/>
<dbReference type="InterPro" id="IPR011990">
    <property type="entry name" value="TPR-like_helical_dom_sf"/>
</dbReference>
<sequence>MRSADSTAHGLDPYQSLLFSELKSLLSKKPPDTASSSAQDEFQLKSQELYCGLITKFPIFSVDQKLELEMWNVLYKTQIDSIQNALRRHVTGVNSIGGHPRSAIELKLRFVLLLDRASGVYFTIIHNLLQSLSDTAWPKSVLSAMTSMASPSGMFKFSRLGWSCGRFDLDLATFSALHRCAGPSYTELSWLRKDSDSCVADLSESTAAPRILSRGDRLPAEAINTNEQSAIGNENPVEDSDRSNRPSQTSDSDGKSSAPTDVNLLPDLLKPVSSIDHVTAVSYLIQHCLVHLGDVARYRQQPSVAAGYYLWAWVVHPDSGHPYNQLAILESGKPTGKKRIDVLLYYYVRAIACAFPFPAASTNLRSVLNTYSRLLNGAGSVDTFQEAVDDACCSHEEVDVSLHLLLFQAAVQMGTSSQRLIILAEKFGSAVEAGSHRAVDNQRLLRLVTLHTYLLSEYCDVLHRASSNNSSELSSLDDQSARTVSVVYVTVRLCDWLATLCKNFSVEVQHSAQKNEMETDVTDGFLPGLLILFIWLRQNCSLFGDTLETYAPSFSEDLVLLLNSLLEKCNPAELKWTASGSSAQVNSTSRSVSPAVSSSRSRAEDAGHQSTVEAQEEELEWTKLIQFPELLRLQGFLPLRVPTQRQLCFDQSVRPVCPFRIKSDLFMSSALPPTDAYSVDNIDSVLPAELELSCSTPHGAVDKQRSLFLIQSARIVAQKLPVLLEWKQGEPGDELSDYRFLHVVRSAPDLSKLLPVDPQEGSVGRGSTSENNRNSVSNSSVYNLNVPEVEKSGEVSTNGSRVCNSDEEAKLSSPVAESSTVITPSVLTLSSQSPLPSANPAVEENVRPPASTVKDTSEGVSEAPLTIGIEDAVTHNDTSGISEVSSAGSVRPPNPASESTITTSTSGGLIVNAELAKFIQEQASQVAARQQRVGLSSDADSSLDGRSDNTFRTSYPGYFKSLNGGKSCSSRLSLSAAFRRDLPPRFARRLQAELLEKEALENRQRQMNGSDSDPLIATSMNEPAPLARKESEAPYDLNSFLSSSEFPLSESGPGVPDNTAQLMASPPIGINFQTPVAADVQQLSHLPNMMPKIPYPHSSSFPAFNVPPMVAPMCTGSTFVPSAFTMAATVPPLIQPVCAPVSSFTSIPHSYSASLFDWHPQPRDRFALPSDPRFHLAQYELVDQNIPVTGQSSYNKFPPNVSPGAYFDEEAPEYSKLRFGKMLPQNRVAHDAAGSPLDGVTKTQELINFQSSELLSAQAQLSNLMVQPLIEESNKFPGFSISNDGMDEASTNVHQQPARSDVDQALKYTAVQ</sequence>
<feature type="region of interest" description="Disordered" evidence="2">
    <location>
        <begin position="584"/>
        <end position="614"/>
    </location>
</feature>
<dbReference type="InterPro" id="IPR018834">
    <property type="entry name" value="DNA/RNA-bd_Est1-type"/>
</dbReference>
<evidence type="ECO:0000256" key="2">
    <source>
        <dbReference type="SAM" id="MobiDB-lite"/>
    </source>
</evidence>
<dbReference type="PANTHER" id="PTHR15696:SF5">
    <property type="entry name" value="NONSENSE-MEDIATED MRNA DECAY FACTOR SMG7"/>
    <property type="match status" value="1"/>
</dbReference>
<feature type="compositionally biased region" description="Polar residues" evidence="2">
    <location>
        <begin position="1289"/>
        <end position="1298"/>
    </location>
</feature>
<feature type="region of interest" description="Disordered" evidence="2">
    <location>
        <begin position="752"/>
        <end position="816"/>
    </location>
</feature>
<organism evidence="4 5">
    <name type="scientific">Calicophoron daubneyi</name>
    <name type="common">Rumen fluke</name>
    <name type="synonym">Paramphistomum daubneyi</name>
    <dbReference type="NCBI Taxonomy" id="300641"/>
    <lineage>
        <taxon>Eukaryota</taxon>
        <taxon>Metazoa</taxon>
        <taxon>Spiralia</taxon>
        <taxon>Lophotrochozoa</taxon>
        <taxon>Platyhelminthes</taxon>
        <taxon>Trematoda</taxon>
        <taxon>Digenea</taxon>
        <taxon>Plagiorchiida</taxon>
        <taxon>Pronocephalata</taxon>
        <taxon>Paramphistomoidea</taxon>
        <taxon>Paramphistomidae</taxon>
        <taxon>Calicophoron</taxon>
    </lineage>
</organism>
<dbReference type="GO" id="GO:0042162">
    <property type="term" value="F:telomeric DNA binding"/>
    <property type="evidence" value="ECO:0007669"/>
    <property type="project" value="TreeGrafter"/>
</dbReference>
<dbReference type="Pfam" id="PF10373">
    <property type="entry name" value="EST1_DNA_bind"/>
    <property type="match status" value="1"/>
</dbReference>
<protein>
    <recommendedName>
        <fullName evidence="3">DNA/RNA-binding domain-containing protein</fullName>
    </recommendedName>
</protein>
<feature type="compositionally biased region" description="Polar residues" evidence="2">
    <location>
        <begin position="223"/>
        <end position="232"/>
    </location>
</feature>
<evidence type="ECO:0000313" key="4">
    <source>
        <dbReference type="EMBL" id="CAL5137875.1"/>
    </source>
</evidence>
<dbReference type="EMBL" id="CAXLJL010000445">
    <property type="protein sequence ID" value="CAL5137875.1"/>
    <property type="molecule type" value="Genomic_DNA"/>
</dbReference>
<dbReference type="GO" id="GO:0005697">
    <property type="term" value="C:telomerase holoenzyme complex"/>
    <property type="evidence" value="ECO:0007669"/>
    <property type="project" value="TreeGrafter"/>
</dbReference>
<reference evidence="4" key="1">
    <citation type="submission" date="2024-06" db="EMBL/GenBank/DDBJ databases">
        <authorList>
            <person name="Liu X."/>
            <person name="Lenzi L."/>
            <person name="Haldenby T S."/>
            <person name="Uol C."/>
        </authorList>
    </citation>
    <scope>NUCLEOTIDE SEQUENCE</scope>
</reference>
<feature type="domain" description="DNA/RNA-binding" evidence="3">
    <location>
        <begin position="305"/>
        <end position="568"/>
    </location>
</feature>
<feature type="compositionally biased region" description="Low complexity" evidence="2">
    <location>
        <begin position="587"/>
        <end position="600"/>
    </location>
</feature>
<feature type="region of interest" description="Disordered" evidence="2">
    <location>
        <begin position="1280"/>
        <end position="1304"/>
    </location>
</feature>
<feature type="compositionally biased region" description="Low complexity" evidence="2">
    <location>
        <begin position="767"/>
        <end position="786"/>
    </location>
</feature>
<feature type="compositionally biased region" description="Polar residues" evidence="2">
    <location>
        <begin position="245"/>
        <end position="260"/>
    </location>
</feature>
<keyword evidence="1" id="KW-0866">Nonsense-mediated mRNA decay</keyword>
<feature type="region of interest" description="Disordered" evidence="2">
    <location>
        <begin position="879"/>
        <end position="903"/>
    </location>
</feature>
<evidence type="ECO:0000256" key="1">
    <source>
        <dbReference type="ARBA" id="ARBA00023161"/>
    </source>
</evidence>